<comment type="caution">
    <text evidence="8">The sequence shown here is derived from an EMBL/GenBank/DDBJ whole genome shotgun (WGS) entry which is preliminary data.</text>
</comment>
<proteinExistence type="predicted"/>
<keyword evidence="4" id="KW-0547">Nucleotide-binding</keyword>
<evidence type="ECO:0000313" key="8">
    <source>
        <dbReference type="EMBL" id="GAB09619.1"/>
    </source>
</evidence>
<sequence>MALAPGDVFAGYRITDVLGSGGMGTVYRVAHPRLDRDEALKTITPAPGIEDAGERFRREAKAAANLHHPGIVTIHEYGVDGDMPWYTMEYLDGDDLAKVAGQLPVGEIAESIARVASALDYAHARNVVHRDVKPANIILTRGDDGRIERVVVVDFGIAKNVTDATHLTQPFAPLGSPPYMAPEIIRGEQASPASDQYSLAVSAYQALTGHTPYSGTTGELMAAHASEAPPSITRHRPDLAAADPVLRRAMAKDAAERYSTCGEFAAALAGALADQSRETLVPTGDVADSTGLPGKPNARRKLLILAAVAVLAVAATASAVLWHRSQHPIQQPEWHVPNPPGLAQGSWTHIATAADFGLQTKGTTVCGIAAGKVYCWGTDNSRFQLGNGGDKPPNGTSMVAGQKDDYVATAISVTGDYSCAIAGPKKQVSCWGTGPLDVRDEKDKNDKQGPILDAVSVSAAPYRACAALGNGDVQCWGATSDLIHPYGEKKPPSRRATDIKGFPNASTIVTASRATCVVESRSGSVYCHGLTATGAVIDNKADFESYVQIAGPTKVTGLAYADMGSTWCATTADSVYCWGNGVNGLVGNGRSAAGPFSPTRVDGLANPTSIAGNMGYFCAAADGSAYCWGDDVTHSGRLGLPPGEYYVPTKVPGLSKVTAVATGIAFACAIADGERYCWGKPPKA</sequence>
<feature type="domain" description="Protein kinase" evidence="7">
    <location>
        <begin position="12"/>
        <end position="269"/>
    </location>
</feature>
<dbReference type="CDD" id="cd14014">
    <property type="entry name" value="STKc_PknB_like"/>
    <property type="match status" value="1"/>
</dbReference>
<dbReference type="Gene3D" id="1.10.510.10">
    <property type="entry name" value="Transferase(Phosphotransferase) domain 1"/>
    <property type="match status" value="1"/>
</dbReference>
<dbReference type="EC" id="2.7.11.1" evidence="1"/>
<evidence type="ECO:0000256" key="6">
    <source>
        <dbReference type="ARBA" id="ARBA00022840"/>
    </source>
</evidence>
<reference evidence="8 9" key="1">
    <citation type="submission" date="2011-11" db="EMBL/GenBank/DDBJ databases">
        <title>Whole genome shotgun sequence of Gordonia araii NBRC 100433.</title>
        <authorList>
            <person name="Yoshida Y."/>
            <person name="Hosoyama A."/>
            <person name="Tsuchikane K."/>
            <person name="Katsumata H."/>
            <person name="Yamazaki S."/>
            <person name="Fujita N."/>
        </authorList>
    </citation>
    <scope>NUCLEOTIDE SEQUENCE [LARGE SCALE GENOMIC DNA]</scope>
    <source>
        <strain evidence="8 9">NBRC 100433</strain>
    </source>
</reference>
<dbReference type="Gene3D" id="2.130.10.30">
    <property type="entry name" value="Regulator of chromosome condensation 1/beta-lactamase-inhibitor protein II"/>
    <property type="match status" value="2"/>
</dbReference>
<dbReference type="OrthoDB" id="9796385at2"/>
<evidence type="ECO:0000259" key="7">
    <source>
        <dbReference type="PROSITE" id="PS50011"/>
    </source>
</evidence>
<dbReference type="SUPFAM" id="SSF50985">
    <property type="entry name" value="RCC1/BLIP-II"/>
    <property type="match status" value="1"/>
</dbReference>
<dbReference type="InterPro" id="IPR009091">
    <property type="entry name" value="RCC1/BLIP-II"/>
</dbReference>
<dbReference type="Proteomes" id="UP000035088">
    <property type="component" value="Unassembled WGS sequence"/>
</dbReference>
<evidence type="ECO:0000313" key="9">
    <source>
        <dbReference type="Proteomes" id="UP000035088"/>
    </source>
</evidence>
<dbReference type="STRING" id="1073574.GOARA_043_00940"/>
<accession>G7H158</accession>
<dbReference type="PROSITE" id="PS00108">
    <property type="entry name" value="PROTEIN_KINASE_ST"/>
    <property type="match status" value="1"/>
</dbReference>
<evidence type="ECO:0000256" key="5">
    <source>
        <dbReference type="ARBA" id="ARBA00022777"/>
    </source>
</evidence>
<dbReference type="PANTHER" id="PTHR43289">
    <property type="entry name" value="MITOGEN-ACTIVATED PROTEIN KINASE KINASE KINASE 20-RELATED"/>
    <property type="match status" value="1"/>
</dbReference>
<name>G7H158_9ACTN</name>
<keyword evidence="3" id="KW-0808">Transferase</keyword>
<evidence type="ECO:0000256" key="2">
    <source>
        <dbReference type="ARBA" id="ARBA00022527"/>
    </source>
</evidence>
<dbReference type="SMART" id="SM00220">
    <property type="entry name" value="S_TKc"/>
    <property type="match status" value="1"/>
</dbReference>
<dbReference type="PROSITE" id="PS50011">
    <property type="entry name" value="PROTEIN_KINASE_DOM"/>
    <property type="match status" value="1"/>
</dbReference>
<dbReference type="InterPro" id="IPR011009">
    <property type="entry name" value="Kinase-like_dom_sf"/>
</dbReference>
<dbReference type="Pfam" id="PF00415">
    <property type="entry name" value="RCC1"/>
    <property type="match status" value="1"/>
</dbReference>
<dbReference type="InterPro" id="IPR000719">
    <property type="entry name" value="Prot_kinase_dom"/>
</dbReference>
<dbReference type="Pfam" id="PF00069">
    <property type="entry name" value="Pkinase"/>
    <property type="match status" value="1"/>
</dbReference>
<evidence type="ECO:0000256" key="3">
    <source>
        <dbReference type="ARBA" id="ARBA00022679"/>
    </source>
</evidence>
<protein>
    <recommendedName>
        <fullName evidence="1">non-specific serine/threonine protein kinase</fullName>
        <ecNumber evidence="1">2.7.11.1</ecNumber>
    </recommendedName>
</protein>
<gene>
    <name evidence="8" type="ORF">GOARA_043_00940</name>
</gene>
<dbReference type="PROSITE" id="PS50012">
    <property type="entry name" value="RCC1_3"/>
    <property type="match status" value="1"/>
</dbReference>
<dbReference type="InterPro" id="IPR000408">
    <property type="entry name" value="Reg_chr_condens"/>
</dbReference>
<dbReference type="GO" id="GO:0004674">
    <property type="term" value="F:protein serine/threonine kinase activity"/>
    <property type="evidence" value="ECO:0007669"/>
    <property type="project" value="UniProtKB-KW"/>
</dbReference>
<dbReference type="PANTHER" id="PTHR43289:SF6">
    <property type="entry name" value="SERINE_THREONINE-PROTEIN KINASE NEKL-3"/>
    <property type="match status" value="1"/>
</dbReference>
<dbReference type="EMBL" id="BAEE01000043">
    <property type="protein sequence ID" value="GAB09619.1"/>
    <property type="molecule type" value="Genomic_DNA"/>
</dbReference>
<dbReference type="RefSeq" id="WP_007321694.1">
    <property type="nucleotide sequence ID" value="NZ_BAEE01000043.1"/>
</dbReference>
<dbReference type="GO" id="GO:0005524">
    <property type="term" value="F:ATP binding"/>
    <property type="evidence" value="ECO:0007669"/>
    <property type="project" value="UniProtKB-KW"/>
</dbReference>
<dbReference type="AlphaFoldDB" id="G7H158"/>
<dbReference type="InterPro" id="IPR008271">
    <property type="entry name" value="Ser/Thr_kinase_AS"/>
</dbReference>
<keyword evidence="9" id="KW-1185">Reference proteome</keyword>
<evidence type="ECO:0000256" key="4">
    <source>
        <dbReference type="ARBA" id="ARBA00022741"/>
    </source>
</evidence>
<keyword evidence="5 8" id="KW-0418">Kinase</keyword>
<keyword evidence="2 8" id="KW-0723">Serine/threonine-protein kinase</keyword>
<dbReference type="Gene3D" id="3.30.200.20">
    <property type="entry name" value="Phosphorylase Kinase, domain 1"/>
    <property type="match status" value="1"/>
</dbReference>
<organism evidence="8 9">
    <name type="scientific">Gordonia araii NBRC 100433</name>
    <dbReference type="NCBI Taxonomy" id="1073574"/>
    <lineage>
        <taxon>Bacteria</taxon>
        <taxon>Bacillati</taxon>
        <taxon>Actinomycetota</taxon>
        <taxon>Actinomycetes</taxon>
        <taxon>Mycobacteriales</taxon>
        <taxon>Gordoniaceae</taxon>
        <taxon>Gordonia</taxon>
    </lineage>
</organism>
<dbReference type="SUPFAM" id="SSF56112">
    <property type="entry name" value="Protein kinase-like (PK-like)"/>
    <property type="match status" value="1"/>
</dbReference>
<evidence type="ECO:0000256" key="1">
    <source>
        <dbReference type="ARBA" id="ARBA00012513"/>
    </source>
</evidence>
<keyword evidence="6" id="KW-0067">ATP-binding</keyword>